<dbReference type="Gene3D" id="1.25.40.10">
    <property type="entry name" value="Tetratricopeptide repeat domain"/>
    <property type="match status" value="2"/>
</dbReference>
<dbReference type="InterPro" id="IPR050498">
    <property type="entry name" value="Ycf3"/>
</dbReference>
<dbReference type="GO" id="GO:0009279">
    <property type="term" value="C:cell outer membrane"/>
    <property type="evidence" value="ECO:0007669"/>
    <property type="project" value="TreeGrafter"/>
</dbReference>
<dbReference type="Proteomes" id="UP000199473">
    <property type="component" value="Unassembled WGS sequence"/>
</dbReference>
<dbReference type="GO" id="GO:0046813">
    <property type="term" value="P:receptor-mediated virion attachment to host cell"/>
    <property type="evidence" value="ECO:0007669"/>
    <property type="project" value="TreeGrafter"/>
</dbReference>
<evidence type="ECO:0000313" key="5">
    <source>
        <dbReference type="EMBL" id="SFL02790.1"/>
    </source>
</evidence>
<proteinExistence type="predicted"/>
<dbReference type="InterPro" id="IPR019734">
    <property type="entry name" value="TPR_rpt"/>
</dbReference>
<sequence length="277" mass="29609">MRRPARTMLLGAFAAAALAALGAFTWVMVIPSPALTAEEVLPTPPEPPRLDGSARSERCMTLARTDAVEARSFAEAWEAEGGGEGARHCLAISTLALGEPALAARQLEGLARNSRAGNAARAAVFAQATQAWLMAGDAGRAYATATLALTISPDDPDLLTDRAVTLGSLSRYREALEDLDRALTLDADRTEALMFRAAAWRHLDRVDNAARDIDRALALDPNYAEALLERGIIRQLRGDTAGARDDWERAIEIAPDSPTADLAAQNLALNEAGPFRR</sequence>
<dbReference type="SUPFAM" id="SSF48452">
    <property type="entry name" value="TPR-like"/>
    <property type="match status" value="1"/>
</dbReference>
<dbReference type="SMART" id="SM00028">
    <property type="entry name" value="TPR"/>
    <property type="match status" value="3"/>
</dbReference>
<dbReference type="InterPro" id="IPR011990">
    <property type="entry name" value="TPR-like_helical_dom_sf"/>
</dbReference>
<dbReference type="Pfam" id="PF13371">
    <property type="entry name" value="TPR_9"/>
    <property type="match status" value="1"/>
</dbReference>
<keyword evidence="1" id="KW-0677">Repeat</keyword>
<dbReference type="PANTHER" id="PTHR44858:SF1">
    <property type="entry name" value="UDP-N-ACETYLGLUCOSAMINE--PEPTIDE N-ACETYLGLUCOSAMINYLTRANSFERASE SPINDLY-RELATED"/>
    <property type="match status" value="1"/>
</dbReference>
<evidence type="ECO:0000256" key="1">
    <source>
        <dbReference type="ARBA" id="ARBA00022737"/>
    </source>
</evidence>
<keyword evidence="4" id="KW-0732">Signal</keyword>
<reference evidence="5 6" key="1">
    <citation type="submission" date="2016-10" db="EMBL/GenBank/DDBJ databases">
        <authorList>
            <person name="de Groot N.N."/>
        </authorList>
    </citation>
    <scope>NUCLEOTIDE SEQUENCE [LARGE SCALE GENOMIC DNA]</scope>
    <source>
        <strain evidence="5 6">DSM 19981</strain>
    </source>
</reference>
<dbReference type="PROSITE" id="PS50005">
    <property type="entry name" value="TPR"/>
    <property type="match status" value="2"/>
</dbReference>
<dbReference type="AlphaFoldDB" id="A0A1I4ECT4"/>
<gene>
    <name evidence="5" type="ORF">SAMN02745775_11513</name>
</gene>
<evidence type="ECO:0000256" key="4">
    <source>
        <dbReference type="SAM" id="SignalP"/>
    </source>
</evidence>
<accession>A0A1I4ECT4</accession>
<dbReference type="RefSeq" id="WP_245762270.1">
    <property type="nucleotide sequence ID" value="NZ_FOSQ01000015.1"/>
</dbReference>
<organism evidence="5 6">
    <name type="scientific">Falsiroseomonas stagni DSM 19981</name>
    <dbReference type="NCBI Taxonomy" id="1123062"/>
    <lineage>
        <taxon>Bacteria</taxon>
        <taxon>Pseudomonadati</taxon>
        <taxon>Pseudomonadota</taxon>
        <taxon>Alphaproteobacteria</taxon>
        <taxon>Acetobacterales</taxon>
        <taxon>Roseomonadaceae</taxon>
        <taxon>Falsiroseomonas</taxon>
    </lineage>
</organism>
<dbReference type="PANTHER" id="PTHR44858">
    <property type="entry name" value="TETRATRICOPEPTIDE REPEAT PROTEIN 6"/>
    <property type="match status" value="1"/>
</dbReference>
<protein>
    <submittedName>
        <fullName evidence="5">Tetratricopeptide repeat-containing protein</fullName>
    </submittedName>
</protein>
<name>A0A1I4ECT4_9PROT</name>
<evidence type="ECO:0000256" key="2">
    <source>
        <dbReference type="ARBA" id="ARBA00022803"/>
    </source>
</evidence>
<evidence type="ECO:0000256" key="3">
    <source>
        <dbReference type="PROSITE-ProRule" id="PRU00339"/>
    </source>
</evidence>
<feature type="repeat" description="TPR" evidence="3">
    <location>
        <begin position="190"/>
        <end position="223"/>
    </location>
</feature>
<evidence type="ECO:0000313" key="6">
    <source>
        <dbReference type="Proteomes" id="UP000199473"/>
    </source>
</evidence>
<feature type="signal peptide" evidence="4">
    <location>
        <begin position="1"/>
        <end position="19"/>
    </location>
</feature>
<feature type="chain" id="PRO_5011716427" evidence="4">
    <location>
        <begin position="20"/>
        <end position="277"/>
    </location>
</feature>
<feature type="repeat" description="TPR" evidence="3">
    <location>
        <begin position="224"/>
        <end position="257"/>
    </location>
</feature>
<keyword evidence="6" id="KW-1185">Reference proteome</keyword>
<keyword evidence="2 3" id="KW-0802">TPR repeat</keyword>
<dbReference type="EMBL" id="FOSQ01000015">
    <property type="protein sequence ID" value="SFL02790.1"/>
    <property type="molecule type" value="Genomic_DNA"/>
</dbReference>
<dbReference type="STRING" id="1123062.SAMN02745775_11513"/>